<dbReference type="AlphaFoldDB" id="A0AB33T8N0"/>
<comment type="caution">
    <text evidence="2">The sequence shown here is derived from an EMBL/GenBank/DDBJ whole genome shotgun (WGS) entry which is preliminary data.</text>
</comment>
<evidence type="ECO:0000256" key="1">
    <source>
        <dbReference type="SAM" id="MobiDB-lite"/>
    </source>
</evidence>
<proteinExistence type="predicted"/>
<dbReference type="Proteomes" id="UP000038487">
    <property type="component" value="Unassembled WGS sequence"/>
</dbReference>
<sequence length="249" mass="27583">MGRDPVTASYTFNTRPVQPGPVVDFFDYADLKCIPATPNLERASLQNAVLFGGPAVRRCLEQAPIVGDHTHVHVDTKVSLLLPGFIPAIPGWHTDGVPRRNADKPGEETSLMSASASNTGAPSLAAQTLLEARGYRPRFHTVHVGNDCPTRFMRHPYVVGLEHSGDSGLYRELTQKVNAAAPRMGNDDFLDAPLAQWMSWDWWNIHTATPAETRGWRLLIRVTESDQPPLDTGFIRSQTQVYVPTEFGW</sequence>
<feature type="region of interest" description="Disordered" evidence="1">
    <location>
        <begin position="94"/>
        <end position="118"/>
    </location>
</feature>
<dbReference type="RefSeq" id="WP_052536742.1">
    <property type="nucleotide sequence ID" value="NZ_CSXL01000004.1"/>
</dbReference>
<feature type="compositionally biased region" description="Basic and acidic residues" evidence="1">
    <location>
        <begin position="96"/>
        <end position="107"/>
    </location>
</feature>
<name>A0AB33T8N0_9MYCO</name>
<protein>
    <recommendedName>
        <fullName evidence="4">Bacteriophage protein</fullName>
    </recommendedName>
</protein>
<evidence type="ECO:0008006" key="4">
    <source>
        <dbReference type="Google" id="ProtNLM"/>
    </source>
</evidence>
<accession>A0AB33T8N0</accession>
<dbReference type="EMBL" id="CSUW01000016">
    <property type="protein sequence ID" value="CPT66816.1"/>
    <property type="molecule type" value="Genomic_DNA"/>
</dbReference>
<evidence type="ECO:0000313" key="3">
    <source>
        <dbReference type="Proteomes" id="UP000038487"/>
    </source>
</evidence>
<gene>
    <name evidence="2" type="ORF">ERS075527_05075</name>
</gene>
<evidence type="ECO:0000313" key="2">
    <source>
        <dbReference type="EMBL" id="CPT66816.1"/>
    </source>
</evidence>
<reference evidence="2 3" key="1">
    <citation type="submission" date="2015-03" db="EMBL/GenBank/DDBJ databases">
        <authorList>
            <consortium name="Pathogen Informatics"/>
            <person name="Murphy D."/>
        </authorList>
    </citation>
    <scope>NUCLEOTIDE SEQUENCE [LARGE SCALE GENOMIC DNA]</scope>
    <source>
        <strain evidence="2 3">PAP036</strain>
    </source>
</reference>
<organism evidence="2 3">
    <name type="scientific">Mycobacteroides abscessus</name>
    <dbReference type="NCBI Taxonomy" id="36809"/>
    <lineage>
        <taxon>Bacteria</taxon>
        <taxon>Bacillati</taxon>
        <taxon>Actinomycetota</taxon>
        <taxon>Actinomycetes</taxon>
        <taxon>Mycobacteriales</taxon>
        <taxon>Mycobacteriaceae</taxon>
        <taxon>Mycobacteroides</taxon>
    </lineage>
</organism>